<organism evidence="3 4">
    <name type="scientific">Aquisalibacillus elongatus</name>
    <dbReference type="NCBI Taxonomy" id="485577"/>
    <lineage>
        <taxon>Bacteria</taxon>
        <taxon>Bacillati</taxon>
        <taxon>Bacillota</taxon>
        <taxon>Bacilli</taxon>
        <taxon>Bacillales</taxon>
        <taxon>Bacillaceae</taxon>
        <taxon>Aquisalibacillus</taxon>
    </lineage>
</organism>
<keyword evidence="1" id="KW-0472">Membrane</keyword>
<dbReference type="Gene3D" id="2.60.480.10">
    <property type="entry name" value="eubacterium ventriosum atcc domain"/>
    <property type="match status" value="1"/>
</dbReference>
<keyword evidence="1" id="KW-0812">Transmembrane</keyword>
<dbReference type="RefSeq" id="WP_124219597.1">
    <property type="nucleotide sequence ID" value="NZ_RKRF01000007.1"/>
</dbReference>
<gene>
    <name evidence="3" type="ORF">EDC24_0601</name>
</gene>
<evidence type="ECO:0000259" key="2">
    <source>
        <dbReference type="Pfam" id="PF12164"/>
    </source>
</evidence>
<protein>
    <submittedName>
        <fullName evidence="3">Stage V sporulation protein AA</fullName>
    </submittedName>
</protein>
<comment type="caution">
    <text evidence="3">The sequence shown here is derived from an EMBL/GenBank/DDBJ whole genome shotgun (WGS) entry which is preliminary data.</text>
</comment>
<dbReference type="OrthoDB" id="9782754at2"/>
<name>A0A3N5BE57_9BACI</name>
<feature type="domain" description="Stage V sporulation protein AA" evidence="2">
    <location>
        <begin position="4"/>
        <end position="88"/>
    </location>
</feature>
<reference evidence="3 4" key="1">
    <citation type="submission" date="2018-11" db="EMBL/GenBank/DDBJ databases">
        <title>Genomic Encyclopedia of Type Strains, Phase IV (KMG-IV): sequencing the most valuable type-strain genomes for metagenomic binning, comparative biology and taxonomic classification.</title>
        <authorList>
            <person name="Goeker M."/>
        </authorList>
    </citation>
    <scope>NUCLEOTIDE SEQUENCE [LARGE SCALE GENOMIC DNA]</scope>
    <source>
        <strain evidence="3 4">DSM 18090</strain>
    </source>
</reference>
<keyword evidence="1" id="KW-1133">Transmembrane helix</keyword>
<dbReference type="InterPro" id="IPR038548">
    <property type="entry name" value="SporV_AA_N_sf"/>
</dbReference>
<proteinExistence type="predicted"/>
<feature type="transmembrane region" description="Helical" evidence="1">
    <location>
        <begin position="144"/>
        <end position="164"/>
    </location>
</feature>
<accession>A0A3N5BE57</accession>
<evidence type="ECO:0000313" key="3">
    <source>
        <dbReference type="EMBL" id="RPF55717.1"/>
    </source>
</evidence>
<evidence type="ECO:0000256" key="1">
    <source>
        <dbReference type="SAM" id="Phobius"/>
    </source>
</evidence>
<dbReference type="EMBL" id="RKRF01000007">
    <property type="protein sequence ID" value="RPF55717.1"/>
    <property type="molecule type" value="Genomic_DNA"/>
</dbReference>
<dbReference type="Proteomes" id="UP000276443">
    <property type="component" value="Unassembled WGS sequence"/>
</dbReference>
<evidence type="ECO:0000313" key="4">
    <source>
        <dbReference type="Proteomes" id="UP000276443"/>
    </source>
</evidence>
<dbReference type="AlphaFoldDB" id="A0A3N5BE57"/>
<feature type="transmembrane region" description="Helical" evidence="1">
    <location>
        <begin position="98"/>
        <end position="120"/>
    </location>
</feature>
<dbReference type="Pfam" id="PF12164">
    <property type="entry name" value="SporV_AA"/>
    <property type="match status" value="1"/>
</dbReference>
<sequence length="207" mass="24404">MTRVIYIRLKPKQVVQMGQQIHLNDIAWISTNNVDVKKKLSTLYLHTVTKDDQTYKVFDLFNIIERIHTLYPEIEIESVGASQAILVIYQPKPKVYPLYVLFIWLLLFVGAAMAIMNFHFDVSMEEVQSSLHNMMSSADHKNRSVLWLQIPYSIGLGLGMILFFNHFFKKRFNEEPSPLEVEMFNYDQDLHHYVSFNENELNKEDDR</sequence>
<dbReference type="InterPro" id="IPR021997">
    <property type="entry name" value="SporV_AA"/>
</dbReference>
<keyword evidence="4" id="KW-1185">Reference proteome</keyword>